<name>A0A4T0FLR7_9BASI</name>
<dbReference type="Pfam" id="PF01975">
    <property type="entry name" value="SurE"/>
    <property type="match status" value="1"/>
</dbReference>
<dbReference type="AlphaFoldDB" id="A0A4T0FLR7"/>
<dbReference type="NCBIfam" id="TIGR00087">
    <property type="entry name" value="surE"/>
    <property type="match status" value="1"/>
</dbReference>
<dbReference type="GO" id="GO:0000932">
    <property type="term" value="C:P-body"/>
    <property type="evidence" value="ECO:0007669"/>
    <property type="project" value="TreeGrafter"/>
</dbReference>
<evidence type="ECO:0000259" key="1">
    <source>
        <dbReference type="Pfam" id="PF01975"/>
    </source>
</evidence>
<dbReference type="PANTHER" id="PTHR47551">
    <property type="entry name" value="TUBULIN--TYROSINE LIGASE PBY1-RELATED"/>
    <property type="match status" value="1"/>
</dbReference>
<evidence type="ECO:0000313" key="3">
    <source>
        <dbReference type="Proteomes" id="UP000310189"/>
    </source>
</evidence>
<comment type="caution">
    <text evidence="2">The sequence shown here is derived from an EMBL/GenBank/DDBJ whole genome shotgun (WGS) entry which is preliminary data.</text>
</comment>
<proteinExistence type="predicted"/>
<reference evidence="2 3" key="1">
    <citation type="submission" date="2019-03" db="EMBL/GenBank/DDBJ databases">
        <title>Sequencing 23 genomes of Wallemia ichthyophaga.</title>
        <authorList>
            <person name="Gostincar C."/>
        </authorList>
    </citation>
    <scope>NUCLEOTIDE SEQUENCE [LARGE SCALE GENOMIC DNA]</scope>
    <source>
        <strain evidence="2 3">EXF-5753</strain>
    </source>
</reference>
<dbReference type="InterPro" id="IPR036523">
    <property type="entry name" value="SurE-like_sf"/>
</dbReference>
<keyword evidence="3" id="KW-1185">Reference proteome</keyword>
<dbReference type="OrthoDB" id="202825at2759"/>
<dbReference type="InterPro" id="IPR002828">
    <property type="entry name" value="SurE-like_Pase/nucleotidase"/>
</dbReference>
<dbReference type="EMBL" id="SPNW01000050">
    <property type="protein sequence ID" value="TIA87686.1"/>
    <property type="molecule type" value="Genomic_DNA"/>
</dbReference>
<dbReference type="Gene3D" id="3.40.1210.10">
    <property type="entry name" value="Survival protein SurE-like phosphatase/nucleotidase"/>
    <property type="match status" value="1"/>
</dbReference>
<dbReference type="Proteomes" id="UP000310189">
    <property type="component" value="Unassembled WGS sequence"/>
</dbReference>
<organism evidence="2 3">
    <name type="scientific">Wallemia hederae</name>
    <dbReference type="NCBI Taxonomy" id="1540922"/>
    <lineage>
        <taxon>Eukaryota</taxon>
        <taxon>Fungi</taxon>
        <taxon>Dikarya</taxon>
        <taxon>Basidiomycota</taxon>
        <taxon>Wallemiomycotina</taxon>
        <taxon>Wallemiomycetes</taxon>
        <taxon>Wallemiales</taxon>
        <taxon>Wallemiaceae</taxon>
        <taxon>Wallemia</taxon>
    </lineage>
</organism>
<feature type="domain" description="Survival protein SurE-like phosphatase/nucleotidase" evidence="1">
    <location>
        <begin position="3"/>
        <end position="208"/>
    </location>
</feature>
<dbReference type="SUPFAM" id="SSF64167">
    <property type="entry name" value="SurE-like"/>
    <property type="match status" value="1"/>
</dbReference>
<dbReference type="PANTHER" id="PTHR47551:SF1">
    <property type="entry name" value="TUBULIN--TYROSINE LIGASE PBY1-RELATED"/>
    <property type="match status" value="1"/>
</dbReference>
<evidence type="ECO:0000313" key="2">
    <source>
        <dbReference type="EMBL" id="TIA87686.1"/>
    </source>
</evidence>
<gene>
    <name evidence="2" type="ORF">E3P99_03025</name>
</gene>
<sequence length="304" mass="33109">MRIVLVNDDGPPAPASPFIRDFYIALAKHHDVFVVLPAQQRSWIGMSFLIDQPAVGYYYYLKKDADAAPETSEIGRPLKDDEICRWIMVTGTPASVANIALTNIYTDADLVISGPNYGRNCSTALVMSSGTVGGAIGSAIRGVKSISLSYGIMEHPTDPASITMAHDIAVRLINYLLAHWNPDVHLYSINIPLLPTVHNAPAKYTSIQYSTFERLFLPSDPTKPETPTSKNPTIEDGAPLSFAWAPEIKSLIECAPETLDKDTDAHCLAQGNISVVPLRANYETCYTNNTTNSTLPPQGSTIPF</sequence>
<accession>A0A4T0FLR7</accession>
<dbReference type="InterPro" id="IPR027746">
    <property type="entry name" value="TTL"/>
</dbReference>
<dbReference type="GO" id="GO:0016787">
    <property type="term" value="F:hydrolase activity"/>
    <property type="evidence" value="ECO:0007669"/>
    <property type="project" value="InterPro"/>
</dbReference>
<protein>
    <recommendedName>
        <fullName evidence="1">Survival protein SurE-like phosphatase/nucleotidase domain-containing protein</fullName>
    </recommendedName>
</protein>